<dbReference type="CDD" id="cd19941">
    <property type="entry name" value="TIL"/>
    <property type="match status" value="1"/>
</dbReference>
<sequence length="98" mass="10577">MLGGFVRFQRTRKYTNVDMSRLLLVLFAILAIFSVSAMGEGGACPQDETWNSCGSACPPTCKNPNPICTLQCVPSCQCNQGLIRNNSGKCIPKSRCSA</sequence>
<evidence type="ECO:0000256" key="5">
    <source>
        <dbReference type="ARBA" id="ARBA00022900"/>
    </source>
</evidence>
<dbReference type="GO" id="GO:0004867">
    <property type="term" value="F:serine-type endopeptidase inhibitor activity"/>
    <property type="evidence" value="ECO:0007669"/>
    <property type="project" value="UniProtKB-KW"/>
</dbReference>
<dbReference type="GeneID" id="108629928"/>
<dbReference type="AlphaFoldDB" id="A0AAJ7J9Z2"/>
<evidence type="ECO:0000313" key="8">
    <source>
        <dbReference type="Proteomes" id="UP000694925"/>
    </source>
</evidence>
<dbReference type="PANTHER" id="PTHR23259:SF70">
    <property type="entry name" value="ACCESSORY GLAND PROTEIN ACP62F-RELATED"/>
    <property type="match status" value="1"/>
</dbReference>
<dbReference type="PANTHER" id="PTHR23259">
    <property type="entry name" value="RIDDLE"/>
    <property type="match status" value="1"/>
</dbReference>
<keyword evidence="6" id="KW-1015">Disulfide bond</keyword>
<dbReference type="SUPFAM" id="SSF57567">
    <property type="entry name" value="Serine protease inhibitors"/>
    <property type="match status" value="1"/>
</dbReference>
<keyword evidence="8" id="KW-1185">Reference proteome</keyword>
<dbReference type="Pfam" id="PF01826">
    <property type="entry name" value="TIL"/>
    <property type="match status" value="1"/>
</dbReference>
<protein>
    <submittedName>
        <fullName evidence="9">Chymotrypsin inhibitor-like</fullName>
    </submittedName>
</protein>
<evidence type="ECO:0000313" key="9">
    <source>
        <dbReference type="RefSeq" id="XP_017888379.2"/>
    </source>
</evidence>
<dbReference type="Gene3D" id="2.10.25.10">
    <property type="entry name" value="Laminin"/>
    <property type="match status" value="1"/>
</dbReference>
<comment type="subcellular location">
    <subcellularLocation>
        <location evidence="1">Secreted</location>
    </subcellularLocation>
</comment>
<keyword evidence="4" id="KW-0646">Protease inhibitor</keyword>
<dbReference type="InterPro" id="IPR036084">
    <property type="entry name" value="Ser_inhib-like_sf"/>
</dbReference>
<evidence type="ECO:0000256" key="3">
    <source>
        <dbReference type="ARBA" id="ARBA00022525"/>
    </source>
</evidence>
<dbReference type="InterPro" id="IPR051368">
    <property type="entry name" value="SerProtInhib-TIL_Domain"/>
</dbReference>
<name>A0AAJ7J9Z2_9HYME</name>
<evidence type="ECO:0000256" key="4">
    <source>
        <dbReference type="ARBA" id="ARBA00022690"/>
    </source>
</evidence>
<evidence type="ECO:0000256" key="6">
    <source>
        <dbReference type="ARBA" id="ARBA00023157"/>
    </source>
</evidence>
<feature type="domain" description="TIL" evidence="7">
    <location>
        <begin position="44"/>
        <end position="96"/>
    </location>
</feature>
<evidence type="ECO:0000256" key="1">
    <source>
        <dbReference type="ARBA" id="ARBA00004613"/>
    </source>
</evidence>
<comment type="similarity">
    <text evidence="2">Belongs to the serine protease inhibitor-like (TIL domain-containing) family.</text>
</comment>
<dbReference type="FunFam" id="2.10.25.10:FF:000055">
    <property type="entry name" value="alpha-tectorin isoform X1"/>
    <property type="match status" value="1"/>
</dbReference>
<keyword evidence="5" id="KW-0722">Serine protease inhibitor</keyword>
<dbReference type="Proteomes" id="UP000694925">
    <property type="component" value="Unplaced"/>
</dbReference>
<keyword evidence="3" id="KW-0964">Secreted</keyword>
<dbReference type="RefSeq" id="XP_017888379.2">
    <property type="nucleotide sequence ID" value="XM_018032890.2"/>
</dbReference>
<dbReference type="InterPro" id="IPR002919">
    <property type="entry name" value="TIL_dom"/>
</dbReference>
<dbReference type="KEGG" id="ccal:108629928"/>
<dbReference type="GO" id="GO:0005576">
    <property type="term" value="C:extracellular region"/>
    <property type="evidence" value="ECO:0007669"/>
    <property type="project" value="UniProtKB-SubCell"/>
</dbReference>
<gene>
    <name evidence="9" type="primary">LOC108629928</name>
</gene>
<reference evidence="9" key="1">
    <citation type="submission" date="2025-08" db="UniProtKB">
        <authorList>
            <consortium name="RefSeq"/>
        </authorList>
    </citation>
    <scope>IDENTIFICATION</scope>
    <source>
        <tissue evidence="9">Whole body</tissue>
    </source>
</reference>
<evidence type="ECO:0000259" key="7">
    <source>
        <dbReference type="Pfam" id="PF01826"/>
    </source>
</evidence>
<evidence type="ECO:0000256" key="2">
    <source>
        <dbReference type="ARBA" id="ARBA00007611"/>
    </source>
</evidence>
<organism evidence="8 9">
    <name type="scientific">Ceratina calcarata</name>
    <dbReference type="NCBI Taxonomy" id="156304"/>
    <lineage>
        <taxon>Eukaryota</taxon>
        <taxon>Metazoa</taxon>
        <taxon>Ecdysozoa</taxon>
        <taxon>Arthropoda</taxon>
        <taxon>Hexapoda</taxon>
        <taxon>Insecta</taxon>
        <taxon>Pterygota</taxon>
        <taxon>Neoptera</taxon>
        <taxon>Endopterygota</taxon>
        <taxon>Hymenoptera</taxon>
        <taxon>Apocrita</taxon>
        <taxon>Aculeata</taxon>
        <taxon>Apoidea</taxon>
        <taxon>Anthophila</taxon>
        <taxon>Apidae</taxon>
        <taxon>Ceratina</taxon>
        <taxon>Zadontomerus</taxon>
    </lineage>
</organism>
<proteinExistence type="inferred from homology"/>
<accession>A0AAJ7J9Z2</accession>